<dbReference type="AlphaFoldDB" id="A7SUV0"/>
<gene>
    <name evidence="1" type="ORF">NEMVEDRAFT_v1g133003</name>
</gene>
<dbReference type="EMBL" id="DS469820">
    <property type="protein sequence ID" value="EDO32504.1"/>
    <property type="molecule type" value="Genomic_DNA"/>
</dbReference>
<proteinExistence type="predicted"/>
<accession>A7SUV0</accession>
<keyword evidence="2" id="KW-1185">Reference proteome</keyword>
<feature type="non-terminal residue" evidence="1">
    <location>
        <position position="1"/>
    </location>
</feature>
<feature type="non-terminal residue" evidence="1">
    <location>
        <position position="81"/>
    </location>
</feature>
<dbReference type="Proteomes" id="UP000001593">
    <property type="component" value="Unassembled WGS sequence"/>
</dbReference>
<dbReference type="HOGENOM" id="CLU_2580706_0_0_1"/>
<evidence type="ECO:0000313" key="1">
    <source>
        <dbReference type="EMBL" id="EDO32504.1"/>
    </source>
</evidence>
<name>A7SUV0_NEMVE</name>
<reference evidence="1 2" key="1">
    <citation type="journal article" date="2007" name="Science">
        <title>Sea anemone genome reveals ancestral eumetazoan gene repertoire and genomic organization.</title>
        <authorList>
            <person name="Putnam N.H."/>
            <person name="Srivastava M."/>
            <person name="Hellsten U."/>
            <person name="Dirks B."/>
            <person name="Chapman J."/>
            <person name="Salamov A."/>
            <person name="Terry A."/>
            <person name="Shapiro H."/>
            <person name="Lindquist E."/>
            <person name="Kapitonov V.V."/>
            <person name="Jurka J."/>
            <person name="Genikhovich G."/>
            <person name="Grigoriev I.V."/>
            <person name="Lucas S.M."/>
            <person name="Steele R.E."/>
            <person name="Finnerty J.R."/>
            <person name="Technau U."/>
            <person name="Martindale M.Q."/>
            <person name="Rokhsar D.S."/>
        </authorList>
    </citation>
    <scope>NUCLEOTIDE SEQUENCE [LARGE SCALE GENOMIC DNA]</scope>
    <source>
        <strain evidence="2">CH2 X CH6</strain>
    </source>
</reference>
<evidence type="ECO:0000313" key="2">
    <source>
        <dbReference type="Proteomes" id="UP000001593"/>
    </source>
</evidence>
<dbReference type="InParanoid" id="A7SUV0"/>
<protein>
    <submittedName>
        <fullName evidence="1">Uncharacterized protein</fullName>
    </submittedName>
</protein>
<sequence length="81" mass="9525">LTSFHVLHYIPKGPPYFISRVVLHTQRPTLLHFTVLHYIPKGPPYFISRVVLHTQRPTLLHFTGCITYPKAHLTSFHVLYY</sequence>
<organism evidence="1 2">
    <name type="scientific">Nematostella vectensis</name>
    <name type="common">Starlet sea anemone</name>
    <dbReference type="NCBI Taxonomy" id="45351"/>
    <lineage>
        <taxon>Eukaryota</taxon>
        <taxon>Metazoa</taxon>
        <taxon>Cnidaria</taxon>
        <taxon>Anthozoa</taxon>
        <taxon>Hexacorallia</taxon>
        <taxon>Actiniaria</taxon>
        <taxon>Edwardsiidae</taxon>
        <taxon>Nematostella</taxon>
    </lineage>
</organism>